<keyword evidence="1" id="KW-1133">Transmembrane helix</keyword>
<feature type="transmembrane region" description="Helical" evidence="1">
    <location>
        <begin position="47"/>
        <end position="70"/>
    </location>
</feature>
<evidence type="ECO:0000256" key="1">
    <source>
        <dbReference type="SAM" id="Phobius"/>
    </source>
</evidence>
<protein>
    <submittedName>
        <fullName evidence="2">Uncharacterized protein</fullName>
    </submittedName>
</protein>
<keyword evidence="1" id="KW-0472">Membrane</keyword>
<evidence type="ECO:0000313" key="3">
    <source>
        <dbReference type="Proteomes" id="UP001642483"/>
    </source>
</evidence>
<dbReference type="EMBL" id="CAWYQH010000152">
    <property type="protein sequence ID" value="CAK8695599.1"/>
    <property type="molecule type" value="Genomic_DNA"/>
</dbReference>
<organism evidence="2 3">
    <name type="scientific">Clavelina lepadiformis</name>
    <name type="common">Light-bulb sea squirt</name>
    <name type="synonym">Ascidia lepadiformis</name>
    <dbReference type="NCBI Taxonomy" id="159417"/>
    <lineage>
        <taxon>Eukaryota</taxon>
        <taxon>Metazoa</taxon>
        <taxon>Chordata</taxon>
        <taxon>Tunicata</taxon>
        <taxon>Ascidiacea</taxon>
        <taxon>Aplousobranchia</taxon>
        <taxon>Clavelinidae</taxon>
        <taxon>Clavelina</taxon>
    </lineage>
</organism>
<keyword evidence="3" id="KW-1185">Reference proteome</keyword>
<accession>A0ABP0GXQ5</accession>
<evidence type="ECO:0000313" key="2">
    <source>
        <dbReference type="EMBL" id="CAK8695599.1"/>
    </source>
</evidence>
<comment type="caution">
    <text evidence="2">The sequence shown here is derived from an EMBL/GenBank/DDBJ whole genome shotgun (WGS) entry which is preliminary data.</text>
</comment>
<sequence>MQLSRPRAPMPKVDMEEAYTYKRRRNVSQFKPMRFPTDSGLTEWHCMYFLVLSLVLMIVGFCIHMSMHYYQIHSYLFPPKASFDP</sequence>
<reference evidence="2 3" key="1">
    <citation type="submission" date="2024-02" db="EMBL/GenBank/DDBJ databases">
        <authorList>
            <person name="Daric V."/>
            <person name="Darras S."/>
        </authorList>
    </citation>
    <scope>NUCLEOTIDE SEQUENCE [LARGE SCALE GENOMIC DNA]</scope>
</reference>
<gene>
    <name evidence="2" type="ORF">CVLEPA_LOCUS28856</name>
</gene>
<dbReference type="Proteomes" id="UP001642483">
    <property type="component" value="Unassembled WGS sequence"/>
</dbReference>
<name>A0ABP0GXQ5_CLALP</name>
<proteinExistence type="predicted"/>
<keyword evidence="1" id="KW-0812">Transmembrane</keyword>